<evidence type="ECO:0000256" key="12">
    <source>
        <dbReference type="ARBA" id="ARBA00029523"/>
    </source>
</evidence>
<gene>
    <name evidence="13" type="primary">recU</name>
    <name evidence="14" type="ORF">IAC58_02305</name>
</gene>
<evidence type="ECO:0000256" key="1">
    <source>
        <dbReference type="ARBA" id="ARBA00004496"/>
    </source>
</evidence>
<evidence type="ECO:0000256" key="7">
    <source>
        <dbReference type="ARBA" id="ARBA00022801"/>
    </source>
</evidence>
<keyword evidence="9 13" id="KW-0233">DNA recombination</keyword>
<dbReference type="InterPro" id="IPR004612">
    <property type="entry name" value="Resolv_RecU"/>
</dbReference>
<keyword evidence="4 13" id="KW-0479">Metal-binding</keyword>
<dbReference type="GO" id="GO:0003676">
    <property type="term" value="F:nucleic acid binding"/>
    <property type="evidence" value="ECO:0007669"/>
    <property type="project" value="InterPro"/>
</dbReference>
<evidence type="ECO:0000256" key="2">
    <source>
        <dbReference type="ARBA" id="ARBA00022490"/>
    </source>
</evidence>
<dbReference type="GO" id="GO:0006281">
    <property type="term" value="P:DNA repair"/>
    <property type="evidence" value="ECO:0007669"/>
    <property type="project" value="UniProtKB-UniRule"/>
</dbReference>
<dbReference type="GO" id="GO:0006310">
    <property type="term" value="P:DNA recombination"/>
    <property type="evidence" value="ECO:0007669"/>
    <property type="project" value="UniProtKB-UniRule"/>
</dbReference>
<comment type="catalytic activity">
    <reaction evidence="13">
        <text>Endonucleolytic cleavage at a junction such as a reciprocal single-stranded crossover between two homologous DNA duplexes (Holliday junction).</text>
        <dbReference type="EC" id="3.1.21.10"/>
    </reaction>
</comment>
<dbReference type="EC" id="3.1.21.10" evidence="13"/>
<dbReference type="PIRSF" id="PIRSF037785">
    <property type="entry name" value="RecU"/>
    <property type="match status" value="1"/>
</dbReference>
<evidence type="ECO:0000313" key="14">
    <source>
        <dbReference type="EMBL" id="MBO8427376.1"/>
    </source>
</evidence>
<dbReference type="GO" id="GO:0008821">
    <property type="term" value="F:crossover junction DNA endonuclease activity"/>
    <property type="evidence" value="ECO:0007669"/>
    <property type="project" value="UniProtKB-EC"/>
</dbReference>
<dbReference type="Proteomes" id="UP000823613">
    <property type="component" value="Unassembled WGS sequence"/>
</dbReference>
<comment type="cofactor">
    <cofactor evidence="13">
        <name>Mg(2+)</name>
        <dbReference type="ChEBI" id="CHEBI:18420"/>
    </cofactor>
    <text evidence="13">Binds 1 Mg(2+) ion per subunit.</text>
</comment>
<keyword evidence="2 13" id="KW-0963">Cytoplasm</keyword>
<evidence type="ECO:0000256" key="3">
    <source>
        <dbReference type="ARBA" id="ARBA00022722"/>
    </source>
</evidence>
<comment type="similarity">
    <text evidence="11 13">Belongs to the RecU family.</text>
</comment>
<dbReference type="InterPro" id="IPR011335">
    <property type="entry name" value="Restrct_endonuc-II-like"/>
</dbReference>
<keyword evidence="5 13" id="KW-0255">Endonuclease</keyword>
<dbReference type="EMBL" id="JADIMY010000049">
    <property type="protein sequence ID" value="MBO8427376.1"/>
    <property type="molecule type" value="Genomic_DNA"/>
</dbReference>
<reference evidence="14" key="1">
    <citation type="submission" date="2020-10" db="EMBL/GenBank/DDBJ databases">
        <authorList>
            <person name="Gilroy R."/>
        </authorList>
    </citation>
    <scope>NUCLEOTIDE SEQUENCE</scope>
    <source>
        <strain evidence="14">11159</strain>
    </source>
</reference>
<dbReference type="GO" id="GO:0007059">
    <property type="term" value="P:chromosome segregation"/>
    <property type="evidence" value="ECO:0007669"/>
    <property type="project" value="UniProtKB-UniRule"/>
</dbReference>
<dbReference type="Gene3D" id="3.40.1350.10">
    <property type="match status" value="1"/>
</dbReference>
<keyword evidence="7 13" id="KW-0378">Hydrolase</keyword>
<evidence type="ECO:0000256" key="5">
    <source>
        <dbReference type="ARBA" id="ARBA00022759"/>
    </source>
</evidence>
<organism evidence="14 15">
    <name type="scientific">Candidatus Onthovivens merdipullorum</name>
    <dbReference type="NCBI Taxonomy" id="2840889"/>
    <lineage>
        <taxon>Bacteria</taxon>
        <taxon>Bacillati</taxon>
        <taxon>Bacillota</taxon>
        <taxon>Bacilli</taxon>
        <taxon>Bacillales</taxon>
        <taxon>Candidatus Onthovivens</taxon>
    </lineage>
</organism>
<comment type="subcellular location">
    <subcellularLocation>
        <location evidence="1 13">Cytoplasm</location>
    </subcellularLocation>
</comment>
<feature type="binding site" evidence="13">
    <location>
        <position position="51"/>
    </location>
    <ligand>
        <name>Mg(2+)</name>
        <dbReference type="ChEBI" id="CHEBI:18420"/>
    </ligand>
</feature>
<evidence type="ECO:0000313" key="15">
    <source>
        <dbReference type="Proteomes" id="UP000823613"/>
    </source>
</evidence>
<dbReference type="SUPFAM" id="SSF52980">
    <property type="entry name" value="Restriction endonuclease-like"/>
    <property type="match status" value="1"/>
</dbReference>
<keyword evidence="10 13" id="KW-0234">DNA repair</keyword>
<evidence type="ECO:0000256" key="6">
    <source>
        <dbReference type="ARBA" id="ARBA00022763"/>
    </source>
</evidence>
<evidence type="ECO:0000256" key="8">
    <source>
        <dbReference type="ARBA" id="ARBA00022842"/>
    </source>
</evidence>
<accession>A0A9D9DHN9</accession>
<evidence type="ECO:0000256" key="9">
    <source>
        <dbReference type="ARBA" id="ARBA00023172"/>
    </source>
</evidence>
<dbReference type="GO" id="GO:0000287">
    <property type="term" value="F:magnesium ion binding"/>
    <property type="evidence" value="ECO:0007669"/>
    <property type="project" value="UniProtKB-UniRule"/>
</dbReference>
<keyword evidence="8 13" id="KW-0460">Magnesium</keyword>
<dbReference type="InterPro" id="IPR011856">
    <property type="entry name" value="tRNA_endonuc-like_dom_sf"/>
</dbReference>
<keyword evidence="6 13" id="KW-0227">DNA damage</keyword>
<dbReference type="AlphaFoldDB" id="A0A9D9DHN9"/>
<comment type="function">
    <text evidence="13">Endonuclease that resolves Holliday junction intermediates in genetic recombination. Cleaves mobile four-strand junctions by introducing symmetrical nicks in paired strands. Promotes annealing of linear ssDNA with homologous dsDNA. Required for DNA repair, homologous recombination and chromosome segregation.</text>
</comment>
<feature type="binding site" evidence="13">
    <location>
        <position position="66"/>
    </location>
    <ligand>
        <name>Mg(2+)</name>
        <dbReference type="ChEBI" id="CHEBI:18420"/>
    </ligand>
</feature>
<dbReference type="CDD" id="cd22354">
    <property type="entry name" value="RecU-like"/>
    <property type="match status" value="1"/>
</dbReference>
<evidence type="ECO:0000256" key="11">
    <source>
        <dbReference type="ARBA" id="ARBA00023447"/>
    </source>
</evidence>
<feature type="binding site" evidence="13">
    <location>
        <position position="53"/>
    </location>
    <ligand>
        <name>Mg(2+)</name>
        <dbReference type="ChEBI" id="CHEBI:18420"/>
    </ligand>
</feature>
<comment type="caution">
    <text evidence="14">The sequence shown here is derived from an EMBL/GenBank/DDBJ whole genome shotgun (WGS) entry which is preliminary data.</text>
</comment>
<keyword evidence="3 13" id="KW-0540">Nuclease</keyword>
<feature type="site" description="Transition state stabilizer" evidence="13">
    <location>
        <position position="68"/>
    </location>
</feature>
<protein>
    <recommendedName>
        <fullName evidence="12 13">Holliday junction resolvase RecU</fullName>
        <ecNumber evidence="13">3.1.21.10</ecNumber>
    </recommendedName>
    <alternativeName>
        <fullName evidence="13">Recombination protein U homolog</fullName>
    </alternativeName>
</protein>
<evidence type="ECO:0000256" key="10">
    <source>
        <dbReference type="ARBA" id="ARBA00023204"/>
    </source>
</evidence>
<evidence type="ECO:0000256" key="4">
    <source>
        <dbReference type="ARBA" id="ARBA00022723"/>
    </source>
</evidence>
<sequence>MSFEERINVTNNYYLNNDIALIFKRTTPIKVIEFNNQSKLITKAVFEKDSTTDYNGVYKGRYLDFEAKSVTSKTSFPLHNIKEHQITHLKDVIKNGGTSFFLIEFSTLNKIYLLKTIDLLDYINSSNKKSISLKDFEIKAFLVNQYINKPVDYLENIEKIFNF</sequence>
<evidence type="ECO:0000256" key="13">
    <source>
        <dbReference type="HAMAP-Rule" id="MF_00130"/>
    </source>
</evidence>
<proteinExistence type="inferred from homology"/>
<dbReference type="Pfam" id="PF03838">
    <property type="entry name" value="RecU"/>
    <property type="match status" value="1"/>
</dbReference>
<reference evidence="14" key="2">
    <citation type="journal article" date="2021" name="PeerJ">
        <title>Extensive microbial diversity within the chicken gut microbiome revealed by metagenomics and culture.</title>
        <authorList>
            <person name="Gilroy R."/>
            <person name="Ravi A."/>
            <person name="Getino M."/>
            <person name="Pursley I."/>
            <person name="Horton D.L."/>
            <person name="Alikhan N.F."/>
            <person name="Baker D."/>
            <person name="Gharbi K."/>
            <person name="Hall N."/>
            <person name="Watson M."/>
            <person name="Adriaenssens E.M."/>
            <person name="Foster-Nyarko E."/>
            <person name="Jarju S."/>
            <person name="Secka A."/>
            <person name="Antonio M."/>
            <person name="Oren A."/>
            <person name="Chaudhuri R.R."/>
            <person name="La Ragione R."/>
            <person name="Hildebrand F."/>
            <person name="Pallen M.J."/>
        </authorList>
    </citation>
    <scope>NUCLEOTIDE SEQUENCE</scope>
    <source>
        <strain evidence="14">11159</strain>
    </source>
</reference>
<dbReference type="HAMAP" id="MF_00130">
    <property type="entry name" value="RecU"/>
    <property type="match status" value="1"/>
</dbReference>
<feature type="binding site" evidence="13">
    <location>
        <position position="85"/>
    </location>
    <ligand>
        <name>Mg(2+)</name>
        <dbReference type="ChEBI" id="CHEBI:18420"/>
    </ligand>
</feature>
<name>A0A9D9DHN9_9BACL</name>
<dbReference type="GO" id="GO:0005737">
    <property type="term" value="C:cytoplasm"/>
    <property type="evidence" value="ECO:0007669"/>
    <property type="project" value="UniProtKB-SubCell"/>
</dbReference>